<evidence type="ECO:0000313" key="3">
    <source>
        <dbReference type="WBParaSite" id="maker-uti_cns_0001430-snap-gene-0.14-mRNA-1"/>
    </source>
</evidence>
<organism evidence="2 3">
    <name type="scientific">Macrostomum lignano</name>
    <dbReference type="NCBI Taxonomy" id="282301"/>
    <lineage>
        <taxon>Eukaryota</taxon>
        <taxon>Metazoa</taxon>
        <taxon>Spiralia</taxon>
        <taxon>Lophotrochozoa</taxon>
        <taxon>Platyhelminthes</taxon>
        <taxon>Rhabditophora</taxon>
        <taxon>Macrostomorpha</taxon>
        <taxon>Macrostomida</taxon>
        <taxon>Macrostomidae</taxon>
        <taxon>Macrostomum</taxon>
    </lineage>
</organism>
<dbReference type="WBParaSite" id="maker-uti_cns_0001430-snap-gene-0.14-mRNA-1">
    <property type="protein sequence ID" value="maker-uti_cns_0001430-snap-gene-0.14-mRNA-1"/>
    <property type="gene ID" value="maker-uti_cns_0001430-snap-gene-0.14"/>
</dbReference>
<dbReference type="AlphaFoldDB" id="A0A1I8GBB2"/>
<name>A0A1I8GBB2_9PLAT</name>
<evidence type="ECO:0000313" key="2">
    <source>
        <dbReference type="Proteomes" id="UP000095280"/>
    </source>
</evidence>
<keyword evidence="1" id="KW-0732">Signal</keyword>
<sequence>MLIYKAALALLVAGSACCLLSLLSEAAGLTVQLTIVAGCPDNLTLFSRVSGVRDPRACSVECAIRPNCSAVYKQNSVCYFAVGEQYPLLWTGGGCSSEAVRGRLTCSFPNDNCTGMPAARKHCTKNLHYLTCLGTNVYAEMPCANGTSRHANTCPPP</sequence>
<proteinExistence type="predicted"/>
<evidence type="ECO:0000256" key="1">
    <source>
        <dbReference type="SAM" id="SignalP"/>
    </source>
</evidence>
<dbReference type="Proteomes" id="UP000095280">
    <property type="component" value="Unplaced"/>
</dbReference>
<keyword evidence="2" id="KW-1185">Reference proteome</keyword>
<accession>A0A1I8GBB2</accession>
<feature type="signal peptide" evidence="1">
    <location>
        <begin position="1"/>
        <end position="28"/>
    </location>
</feature>
<reference evidence="3" key="1">
    <citation type="submission" date="2016-11" db="UniProtKB">
        <authorList>
            <consortium name="WormBaseParasite"/>
        </authorList>
    </citation>
    <scope>IDENTIFICATION</scope>
</reference>
<protein>
    <submittedName>
        <fullName evidence="3">Apple domain-containing protein</fullName>
    </submittedName>
</protein>
<feature type="chain" id="PRO_5009319317" evidence="1">
    <location>
        <begin position="29"/>
        <end position="157"/>
    </location>
</feature>
<dbReference type="PROSITE" id="PS51257">
    <property type="entry name" value="PROKAR_LIPOPROTEIN"/>
    <property type="match status" value="1"/>
</dbReference>